<dbReference type="PANTHER" id="PTHR30472:SF1">
    <property type="entry name" value="FE(3+) DICITRATE TRANSPORT SYSTEM PERMEASE PROTEIN FECC-RELATED"/>
    <property type="match status" value="1"/>
</dbReference>
<dbReference type="CDD" id="cd06550">
    <property type="entry name" value="TM_ABC_iron-siderophores_like"/>
    <property type="match status" value="1"/>
</dbReference>
<keyword evidence="4" id="KW-1003">Cell membrane</keyword>
<keyword evidence="3" id="KW-0813">Transport</keyword>
<dbReference type="InterPro" id="IPR037294">
    <property type="entry name" value="ABC_BtuC-like"/>
</dbReference>
<feature type="transmembrane region" description="Helical" evidence="8">
    <location>
        <begin position="260"/>
        <end position="286"/>
    </location>
</feature>
<feature type="transmembrane region" description="Helical" evidence="8">
    <location>
        <begin position="84"/>
        <end position="101"/>
    </location>
</feature>
<dbReference type="AlphaFoldDB" id="A0A7C9VUG2"/>
<dbReference type="GO" id="GO:0033214">
    <property type="term" value="P:siderophore-iron import into cell"/>
    <property type="evidence" value="ECO:0007669"/>
    <property type="project" value="TreeGrafter"/>
</dbReference>
<dbReference type="SUPFAM" id="SSF81345">
    <property type="entry name" value="ABC transporter involved in vitamin B12 uptake, BtuC"/>
    <property type="match status" value="1"/>
</dbReference>
<sequence>MTPRIRLGLPVFRGAYVGHSEGWALGRKRWFGLLFLLIALVAVCLASIAIGSKEIPLSGVWHGLFTPTGAEDDVVIRELRIPRTLIGIAVGIALGVGGALMQGHTRNPLADPGILGVTHGAALAVVLSIFLLGVDSLVGYIWFAFAGAMIASIVVFLLGSAGRGGPSPVTLALAGAAVSALMHGLVSAIVLLDQQSLDAFRFWQVGAIAGRDMSVLTQVLPFLVVGLVIAAFNAPGLNALSLGEDVAKSLGVRVGMTRSLGVFAITLLVGGAVAACGPIGFIGLVVPHVARAFTGPDYRWLLPFSALVGAILLLLADIVGRVVARPSEVEVGVMLALLGAPFFIYLVRRKKLVKI</sequence>
<comment type="similarity">
    <text evidence="2">Belongs to the binding-protein-dependent transport system permease family. FecCD subfamily.</text>
</comment>
<evidence type="ECO:0000256" key="6">
    <source>
        <dbReference type="ARBA" id="ARBA00022989"/>
    </source>
</evidence>
<feature type="transmembrane region" description="Helical" evidence="8">
    <location>
        <begin position="171"/>
        <end position="192"/>
    </location>
</feature>
<evidence type="ECO:0000256" key="1">
    <source>
        <dbReference type="ARBA" id="ARBA00004651"/>
    </source>
</evidence>
<dbReference type="Pfam" id="PF01032">
    <property type="entry name" value="FecCD"/>
    <property type="match status" value="1"/>
</dbReference>
<feature type="transmembrane region" description="Helical" evidence="8">
    <location>
        <begin position="140"/>
        <end position="159"/>
    </location>
</feature>
<dbReference type="Proteomes" id="UP000481360">
    <property type="component" value="Unassembled WGS sequence"/>
</dbReference>
<dbReference type="GO" id="GO:0005886">
    <property type="term" value="C:plasma membrane"/>
    <property type="evidence" value="ECO:0007669"/>
    <property type="project" value="UniProtKB-SubCell"/>
</dbReference>
<feature type="transmembrane region" description="Helical" evidence="8">
    <location>
        <begin position="30"/>
        <end position="50"/>
    </location>
</feature>
<proteinExistence type="inferred from homology"/>
<evidence type="ECO:0000313" key="10">
    <source>
        <dbReference type="Proteomes" id="UP000481360"/>
    </source>
</evidence>
<reference evidence="9 10" key="1">
    <citation type="submission" date="2020-03" db="EMBL/GenBank/DDBJ databases">
        <title>Isolation and identification of active actinomycetes.</title>
        <authorList>
            <person name="Sun X."/>
        </authorList>
    </citation>
    <scope>NUCLEOTIDE SEQUENCE [LARGE SCALE GENOMIC DNA]</scope>
    <source>
        <strain evidence="9 10">NEAU-D13</strain>
    </source>
</reference>
<dbReference type="InterPro" id="IPR000522">
    <property type="entry name" value="ABC_transptr_permease_BtuC"/>
</dbReference>
<keyword evidence="7 8" id="KW-0472">Membrane</keyword>
<dbReference type="Gene3D" id="1.10.3470.10">
    <property type="entry name" value="ABC transporter involved in vitamin B12 uptake, BtuC"/>
    <property type="match status" value="1"/>
</dbReference>
<dbReference type="GO" id="GO:0022857">
    <property type="term" value="F:transmembrane transporter activity"/>
    <property type="evidence" value="ECO:0007669"/>
    <property type="project" value="InterPro"/>
</dbReference>
<evidence type="ECO:0000256" key="3">
    <source>
        <dbReference type="ARBA" id="ARBA00022448"/>
    </source>
</evidence>
<dbReference type="EMBL" id="JAAMPJ010000002">
    <property type="protein sequence ID" value="NGY59521.1"/>
    <property type="molecule type" value="Genomic_DNA"/>
</dbReference>
<feature type="transmembrane region" description="Helical" evidence="8">
    <location>
        <begin position="113"/>
        <end position="133"/>
    </location>
</feature>
<protein>
    <submittedName>
        <fullName evidence="9">Iron chelate uptake ABC transporter family permease subunit</fullName>
    </submittedName>
</protein>
<feature type="transmembrane region" description="Helical" evidence="8">
    <location>
        <begin position="331"/>
        <end position="347"/>
    </location>
</feature>
<comment type="subcellular location">
    <subcellularLocation>
        <location evidence="1">Cell membrane</location>
        <topology evidence="1">Multi-pass membrane protein</topology>
    </subcellularLocation>
</comment>
<accession>A0A7C9VUG2</accession>
<feature type="transmembrane region" description="Helical" evidence="8">
    <location>
        <begin position="213"/>
        <end position="232"/>
    </location>
</feature>
<feature type="transmembrane region" description="Helical" evidence="8">
    <location>
        <begin position="298"/>
        <end position="319"/>
    </location>
</feature>
<keyword evidence="6 8" id="KW-1133">Transmembrane helix</keyword>
<name>A0A7C9VUG2_9PSEU</name>
<evidence type="ECO:0000256" key="2">
    <source>
        <dbReference type="ARBA" id="ARBA00007935"/>
    </source>
</evidence>
<organism evidence="9 10">
    <name type="scientific">Lentzea alba</name>
    <dbReference type="NCBI Taxonomy" id="2714351"/>
    <lineage>
        <taxon>Bacteria</taxon>
        <taxon>Bacillati</taxon>
        <taxon>Actinomycetota</taxon>
        <taxon>Actinomycetes</taxon>
        <taxon>Pseudonocardiales</taxon>
        <taxon>Pseudonocardiaceae</taxon>
        <taxon>Lentzea</taxon>
    </lineage>
</organism>
<gene>
    <name evidence="9" type="ORF">G7043_11350</name>
</gene>
<keyword evidence="5 8" id="KW-0812">Transmembrane</keyword>
<evidence type="ECO:0000256" key="5">
    <source>
        <dbReference type="ARBA" id="ARBA00022692"/>
    </source>
</evidence>
<keyword evidence="10" id="KW-1185">Reference proteome</keyword>
<evidence type="ECO:0000256" key="4">
    <source>
        <dbReference type="ARBA" id="ARBA00022475"/>
    </source>
</evidence>
<evidence type="ECO:0000313" key="9">
    <source>
        <dbReference type="EMBL" id="NGY59521.1"/>
    </source>
</evidence>
<comment type="caution">
    <text evidence="9">The sequence shown here is derived from an EMBL/GenBank/DDBJ whole genome shotgun (WGS) entry which is preliminary data.</text>
</comment>
<evidence type="ECO:0000256" key="8">
    <source>
        <dbReference type="SAM" id="Phobius"/>
    </source>
</evidence>
<evidence type="ECO:0000256" key="7">
    <source>
        <dbReference type="ARBA" id="ARBA00023136"/>
    </source>
</evidence>
<dbReference type="PANTHER" id="PTHR30472">
    <property type="entry name" value="FERRIC ENTEROBACTIN TRANSPORT SYSTEM PERMEASE PROTEIN"/>
    <property type="match status" value="1"/>
</dbReference>
<dbReference type="FunFam" id="1.10.3470.10:FF:000001">
    <property type="entry name" value="Vitamin B12 ABC transporter permease BtuC"/>
    <property type="match status" value="1"/>
</dbReference>